<comment type="caution">
    <text evidence="9">The sequence shown here is derived from an EMBL/GenBank/DDBJ whole genome shotgun (WGS) entry which is preliminary data.</text>
</comment>
<evidence type="ECO:0000256" key="2">
    <source>
        <dbReference type="ARBA" id="ARBA00007200"/>
    </source>
</evidence>
<evidence type="ECO:0000256" key="3">
    <source>
        <dbReference type="ARBA" id="ARBA00022692"/>
    </source>
</evidence>
<feature type="region of interest" description="Disordered" evidence="7">
    <location>
        <begin position="271"/>
        <end position="366"/>
    </location>
</feature>
<evidence type="ECO:0000256" key="4">
    <source>
        <dbReference type="ARBA" id="ARBA00022737"/>
    </source>
</evidence>
<feature type="compositionally biased region" description="Pro residues" evidence="7">
    <location>
        <begin position="327"/>
        <end position="344"/>
    </location>
</feature>
<evidence type="ECO:0000259" key="8">
    <source>
        <dbReference type="Pfam" id="PF20519"/>
    </source>
</evidence>
<evidence type="ECO:0000256" key="5">
    <source>
        <dbReference type="ARBA" id="ARBA00022989"/>
    </source>
</evidence>
<dbReference type="Pfam" id="PF20519">
    <property type="entry name" value="Polycystin_dom"/>
    <property type="match status" value="1"/>
</dbReference>
<keyword evidence="4" id="KW-0677">Repeat</keyword>
<evidence type="ECO:0000313" key="9">
    <source>
        <dbReference type="EMBL" id="KAJ8377550.1"/>
    </source>
</evidence>
<keyword evidence="5" id="KW-1133">Transmembrane helix</keyword>
<comment type="subcellular location">
    <subcellularLocation>
        <location evidence="1">Membrane</location>
        <topology evidence="1">Multi-pass membrane protein</topology>
    </subcellularLocation>
</comment>
<feature type="compositionally biased region" description="Basic and acidic residues" evidence="7">
    <location>
        <begin position="316"/>
        <end position="326"/>
    </location>
</feature>
<gene>
    <name evidence="9" type="ORF">AAFF_G00256140</name>
</gene>
<feature type="domain" description="Polycystin" evidence="8">
    <location>
        <begin position="86"/>
        <end position="172"/>
    </location>
</feature>
<dbReference type="Proteomes" id="UP001221898">
    <property type="component" value="Unassembled WGS sequence"/>
</dbReference>
<dbReference type="GO" id="GO:0005261">
    <property type="term" value="F:monoatomic cation channel activity"/>
    <property type="evidence" value="ECO:0007669"/>
    <property type="project" value="TreeGrafter"/>
</dbReference>
<reference evidence="9" key="1">
    <citation type="journal article" date="2023" name="Science">
        <title>Genome structures resolve the early diversification of teleost fishes.</title>
        <authorList>
            <person name="Parey E."/>
            <person name="Louis A."/>
            <person name="Montfort J."/>
            <person name="Bouchez O."/>
            <person name="Roques C."/>
            <person name="Iampietro C."/>
            <person name="Lluch J."/>
            <person name="Castinel A."/>
            <person name="Donnadieu C."/>
            <person name="Desvignes T."/>
            <person name="Floi Bucao C."/>
            <person name="Jouanno E."/>
            <person name="Wen M."/>
            <person name="Mejri S."/>
            <person name="Dirks R."/>
            <person name="Jansen H."/>
            <person name="Henkel C."/>
            <person name="Chen W.J."/>
            <person name="Zahm M."/>
            <person name="Cabau C."/>
            <person name="Klopp C."/>
            <person name="Thompson A.W."/>
            <person name="Robinson-Rechavi M."/>
            <person name="Braasch I."/>
            <person name="Lecointre G."/>
            <person name="Bobe J."/>
            <person name="Postlethwait J.H."/>
            <person name="Berthelot C."/>
            <person name="Roest Crollius H."/>
            <person name="Guiguen Y."/>
        </authorList>
    </citation>
    <scope>NUCLEOTIDE SEQUENCE</scope>
    <source>
        <strain evidence="9">NC1722</strain>
    </source>
</reference>
<dbReference type="PANTHER" id="PTHR46730">
    <property type="entry name" value="POLYCYSTIN-1"/>
    <property type="match status" value="1"/>
</dbReference>
<comment type="similarity">
    <text evidence="2">Belongs to the polycystin family.</text>
</comment>
<name>A0AAD7RCR2_9TELE</name>
<evidence type="ECO:0000256" key="6">
    <source>
        <dbReference type="ARBA" id="ARBA00023136"/>
    </source>
</evidence>
<proteinExistence type="inferred from homology"/>
<feature type="compositionally biased region" description="Basic and acidic residues" evidence="7">
    <location>
        <begin position="354"/>
        <end position="366"/>
    </location>
</feature>
<evidence type="ECO:0000256" key="7">
    <source>
        <dbReference type="SAM" id="MobiDB-lite"/>
    </source>
</evidence>
<dbReference type="AlphaFoldDB" id="A0AAD7RCR2"/>
<sequence length="366" mass="39746">MTTLLYGLYWDPRYNKAPTNSRASAVQGTCVLIGQPTLTKMEAVNRAICKVPSSEGSAPECVPAHSSWDLDPGHSDPAADRALTGSHQRCGHMACYEGEGTRVSLGTNRSVAFVRLQELWAEGWLDGRARAVLIQFTLFHPPTGLFTTVSLLAEQLVRGGLLPSASIQSVRVYQTASPLHYTTMACELLFLSFTLLQLCFQICTMSQEGPLSYWRNSRNWLEITTVIVSLHLLCAPLRSDCGDHRPHAEGQLQGIRGSWCPVVLGAGDPLSPWDDGVPAPGEVGPRVSDEQSTVSLCDPAEAVSLQTPGASGGGRRPGDRLRERGEPPLPVQLPPLQQPDAVPPHRPHALRWRPPAEDPVHTEPAQ</sequence>
<accession>A0AAD7RCR2</accession>
<dbReference type="EMBL" id="JAINUG010000348">
    <property type="protein sequence ID" value="KAJ8377550.1"/>
    <property type="molecule type" value="Genomic_DNA"/>
</dbReference>
<dbReference type="PANTHER" id="PTHR46730:SF4">
    <property type="entry name" value="POLYCYSTIC KIDNEY DISEASE PROTEIN 1-LIKE 1"/>
    <property type="match status" value="1"/>
</dbReference>
<keyword evidence="3" id="KW-0812">Transmembrane</keyword>
<dbReference type="GO" id="GO:0005886">
    <property type="term" value="C:plasma membrane"/>
    <property type="evidence" value="ECO:0007669"/>
    <property type="project" value="TreeGrafter"/>
</dbReference>
<evidence type="ECO:0000313" key="10">
    <source>
        <dbReference type="Proteomes" id="UP001221898"/>
    </source>
</evidence>
<keyword evidence="6" id="KW-0472">Membrane</keyword>
<protein>
    <recommendedName>
        <fullName evidence="8">Polycystin domain-containing protein</fullName>
    </recommendedName>
</protein>
<organism evidence="9 10">
    <name type="scientific">Aldrovandia affinis</name>
    <dbReference type="NCBI Taxonomy" id="143900"/>
    <lineage>
        <taxon>Eukaryota</taxon>
        <taxon>Metazoa</taxon>
        <taxon>Chordata</taxon>
        <taxon>Craniata</taxon>
        <taxon>Vertebrata</taxon>
        <taxon>Euteleostomi</taxon>
        <taxon>Actinopterygii</taxon>
        <taxon>Neopterygii</taxon>
        <taxon>Teleostei</taxon>
        <taxon>Notacanthiformes</taxon>
        <taxon>Halosauridae</taxon>
        <taxon>Aldrovandia</taxon>
    </lineage>
</organism>
<dbReference type="InterPro" id="IPR046791">
    <property type="entry name" value="Polycystin_dom"/>
</dbReference>
<evidence type="ECO:0000256" key="1">
    <source>
        <dbReference type="ARBA" id="ARBA00004141"/>
    </source>
</evidence>
<keyword evidence="10" id="KW-1185">Reference proteome</keyword>
<dbReference type="GO" id="GO:0006816">
    <property type="term" value="P:calcium ion transport"/>
    <property type="evidence" value="ECO:0007669"/>
    <property type="project" value="TreeGrafter"/>
</dbReference>